<feature type="non-terminal residue" evidence="1">
    <location>
        <position position="1"/>
    </location>
</feature>
<dbReference type="PANTHER" id="PTHR21119:SF5">
    <property type="entry name" value="C2 DOMAIN-CONTAINING PROTEIN"/>
    <property type="match status" value="1"/>
</dbReference>
<reference evidence="1 2" key="1">
    <citation type="submission" date="2013-12" db="EMBL/GenBank/DDBJ databases">
        <title>Draft genome of the parsitic nematode Ancylostoma duodenale.</title>
        <authorList>
            <person name="Mitreva M."/>
        </authorList>
    </citation>
    <scope>NUCLEOTIDE SEQUENCE [LARGE SCALE GENOMIC DNA]</scope>
    <source>
        <strain evidence="1 2">Zhejiang</strain>
    </source>
</reference>
<dbReference type="Proteomes" id="UP000054047">
    <property type="component" value="Unassembled WGS sequence"/>
</dbReference>
<evidence type="ECO:0000313" key="1">
    <source>
        <dbReference type="EMBL" id="KIH51255.1"/>
    </source>
</evidence>
<gene>
    <name evidence="1" type="ORF">ANCDUO_18660</name>
</gene>
<sequence>HLHNLKLQGRPYRKDDVAGELTVQFDFYYDPKTVTPGKLVDSVKIRHSNGSEFRETVTTQRRAIYDPHDNYENTEVMPRKTTTVVVKTVSQQLKEKPTIQSVHGSMENAVDPHIQQMLDQQFQNDPSMEQLRASYAFWTLADIF</sequence>
<dbReference type="InterPro" id="IPR039934">
    <property type="entry name" value="C2CD2/C2CD2L"/>
</dbReference>
<name>A0A0C2FRQ1_9BILA</name>
<dbReference type="EMBL" id="KN747144">
    <property type="protein sequence ID" value="KIH51255.1"/>
    <property type="molecule type" value="Genomic_DNA"/>
</dbReference>
<dbReference type="OrthoDB" id="5863643at2759"/>
<evidence type="ECO:0000313" key="2">
    <source>
        <dbReference type="Proteomes" id="UP000054047"/>
    </source>
</evidence>
<organism evidence="1 2">
    <name type="scientific">Ancylostoma duodenale</name>
    <dbReference type="NCBI Taxonomy" id="51022"/>
    <lineage>
        <taxon>Eukaryota</taxon>
        <taxon>Metazoa</taxon>
        <taxon>Ecdysozoa</taxon>
        <taxon>Nematoda</taxon>
        <taxon>Chromadorea</taxon>
        <taxon>Rhabditida</taxon>
        <taxon>Rhabditina</taxon>
        <taxon>Rhabditomorpha</taxon>
        <taxon>Strongyloidea</taxon>
        <taxon>Ancylostomatidae</taxon>
        <taxon>Ancylostomatinae</taxon>
        <taxon>Ancylostoma</taxon>
    </lineage>
</organism>
<proteinExistence type="predicted"/>
<accession>A0A0C2FRQ1</accession>
<protein>
    <submittedName>
        <fullName evidence="1">Uncharacterized protein</fullName>
    </submittedName>
</protein>
<dbReference type="AlphaFoldDB" id="A0A0C2FRQ1"/>
<dbReference type="PANTHER" id="PTHR21119">
    <property type="entry name" value="C2 DOMAIN-CONTAINING PROTEIN"/>
    <property type="match status" value="1"/>
</dbReference>
<keyword evidence="2" id="KW-1185">Reference proteome</keyword>